<proteinExistence type="predicted"/>
<reference evidence="1 2" key="1">
    <citation type="journal article" date="2022" name="Nat. Plants">
        <title>Genomes of leafy and leafless Platanthera orchids illuminate the evolution of mycoheterotrophy.</title>
        <authorList>
            <person name="Li M.H."/>
            <person name="Liu K.W."/>
            <person name="Li Z."/>
            <person name="Lu H.C."/>
            <person name="Ye Q.L."/>
            <person name="Zhang D."/>
            <person name="Wang J.Y."/>
            <person name="Li Y.F."/>
            <person name="Zhong Z.M."/>
            <person name="Liu X."/>
            <person name="Yu X."/>
            <person name="Liu D.K."/>
            <person name="Tu X.D."/>
            <person name="Liu B."/>
            <person name="Hao Y."/>
            <person name="Liao X.Y."/>
            <person name="Jiang Y.T."/>
            <person name="Sun W.H."/>
            <person name="Chen J."/>
            <person name="Chen Y.Q."/>
            <person name="Ai Y."/>
            <person name="Zhai J.W."/>
            <person name="Wu S.S."/>
            <person name="Zhou Z."/>
            <person name="Hsiao Y.Y."/>
            <person name="Wu W.L."/>
            <person name="Chen Y.Y."/>
            <person name="Lin Y.F."/>
            <person name="Hsu J.L."/>
            <person name="Li C.Y."/>
            <person name="Wang Z.W."/>
            <person name="Zhao X."/>
            <person name="Zhong W.Y."/>
            <person name="Ma X.K."/>
            <person name="Ma L."/>
            <person name="Huang J."/>
            <person name="Chen G.Z."/>
            <person name="Huang M.Z."/>
            <person name="Huang L."/>
            <person name="Peng D.H."/>
            <person name="Luo Y.B."/>
            <person name="Zou S.Q."/>
            <person name="Chen S.P."/>
            <person name="Lan S."/>
            <person name="Tsai W.C."/>
            <person name="Van de Peer Y."/>
            <person name="Liu Z.J."/>
        </authorList>
    </citation>
    <scope>NUCLEOTIDE SEQUENCE [LARGE SCALE GENOMIC DNA]</scope>
    <source>
        <strain evidence="1">Lor287</strain>
    </source>
</reference>
<comment type="caution">
    <text evidence="1">The sequence shown here is derived from an EMBL/GenBank/DDBJ whole genome shotgun (WGS) entry which is preliminary data.</text>
</comment>
<dbReference type="PANTHER" id="PTHR46388">
    <property type="entry name" value="NHL REPEAT-CONTAINING PROTEIN 2"/>
    <property type="match status" value="1"/>
</dbReference>
<dbReference type="SUPFAM" id="SSF63825">
    <property type="entry name" value="YWTD domain"/>
    <property type="match status" value="1"/>
</dbReference>
<dbReference type="EMBL" id="JBBWWQ010000002">
    <property type="protein sequence ID" value="KAK8954690.1"/>
    <property type="molecule type" value="Genomic_DNA"/>
</dbReference>
<evidence type="ECO:0008006" key="3">
    <source>
        <dbReference type="Google" id="ProtNLM"/>
    </source>
</evidence>
<evidence type="ECO:0000313" key="1">
    <source>
        <dbReference type="EMBL" id="KAK8954690.1"/>
    </source>
</evidence>
<dbReference type="AlphaFoldDB" id="A0AAP0C0E4"/>
<gene>
    <name evidence="1" type="ORF">KSP39_PZI002588</name>
</gene>
<keyword evidence="2" id="KW-1185">Reference proteome</keyword>
<organism evidence="1 2">
    <name type="scientific">Platanthera zijinensis</name>
    <dbReference type="NCBI Taxonomy" id="2320716"/>
    <lineage>
        <taxon>Eukaryota</taxon>
        <taxon>Viridiplantae</taxon>
        <taxon>Streptophyta</taxon>
        <taxon>Embryophyta</taxon>
        <taxon>Tracheophyta</taxon>
        <taxon>Spermatophyta</taxon>
        <taxon>Magnoliopsida</taxon>
        <taxon>Liliopsida</taxon>
        <taxon>Asparagales</taxon>
        <taxon>Orchidaceae</taxon>
        <taxon>Orchidoideae</taxon>
        <taxon>Orchideae</taxon>
        <taxon>Orchidinae</taxon>
        <taxon>Platanthera</taxon>
    </lineage>
</organism>
<protein>
    <recommendedName>
        <fullName evidence="3">NHL repeat-containing protein</fullName>
    </recommendedName>
</protein>
<evidence type="ECO:0000313" key="2">
    <source>
        <dbReference type="Proteomes" id="UP001418222"/>
    </source>
</evidence>
<dbReference type="Gene3D" id="2.120.10.30">
    <property type="entry name" value="TolB, C-terminal domain"/>
    <property type="match status" value="1"/>
</dbReference>
<dbReference type="InterPro" id="IPR011042">
    <property type="entry name" value="6-blade_b-propeller_TolB-like"/>
</dbReference>
<accession>A0AAP0C0E4</accession>
<dbReference type="Proteomes" id="UP001418222">
    <property type="component" value="Unassembled WGS sequence"/>
</dbReference>
<sequence>MLASRFIYQSRKLCNCGGSLKNCTSALAHVISRQVSSCIPPSSMAVPDSFRRFFIRFSTALPFQWHKSSGELLEMMTPVRSYFSGFHLSRLHNNSIPGKELFNIIKSACYEIEGPSHIWLNNACNPNKFLDAEGIFLILVNAYIEHDSLVDHHDHILMIEGVKFLQKRYSKLNVIGLQCVSSAKSVAIHSEVLKTIMDEYITFPILILDRNSMKVTDSAVFLFSEGSTSPPLCIKSGEGLSSIQKAIDELSSFQKEEMSEELNGYRTSQYATIEEPTASSFLRNLLLSYEVSLSVDENGGRIFLSDCNHHRIIVADADGKILDSIGSSPGFVDADFEAVKLYRPAGSFFNVLDGCLYFVDSENNAIRRADMERRQVETVYPVPRSSGTWSQILGVWNWILNSLGISKHNEKTGELDLYPIASPWHLLNSGDDELIIISHSFAVAWTMSTTTWKVKEVIRDPTAVSIAHPLENYDSLDRLYPELQQFATFYPLFPPPILCRRLSNIRDGGRAWMKKCLLFGQTKLGILSIFLPTRLVWVVSEYLPSNIDCMGLFNGLGNLRYFLGLEVARLPDGLVLSQRKYCLDLLRDAVYSVCKSADTPLNINHRFCAHASDSNLLLPNRNIIAFERVLRYLKTVPEQELVYEPSSSHLLLIAYSDADYAGFQNISESYGNLIANKLSFLKDSSGVLSQNFSTPLPSKKIPFAGLMSSIGNFGDDIIIYDSAGQSLLKYNRESMGISRIRLSNVGLLSVPYWLNCPLERVFNSSHYIRQSIDHVHSFSVLPGGFIPRRDLRRDFVLARCVAAGCTRLGGSGGRKRRWRAGN</sequence>
<dbReference type="PANTHER" id="PTHR46388:SF3">
    <property type="entry name" value="DUF1618 DOMAIN-CONTAINING PROTEIN"/>
    <property type="match status" value="1"/>
</dbReference>
<name>A0AAP0C0E4_9ASPA</name>